<dbReference type="EMBL" id="KN847317">
    <property type="protein sequence ID" value="KIW61019.1"/>
    <property type="molecule type" value="Genomic_DNA"/>
</dbReference>
<name>A0A0D2FLL8_9EURO</name>
<evidence type="ECO:0000313" key="5">
    <source>
        <dbReference type="EMBL" id="KIW61019.1"/>
    </source>
</evidence>
<keyword evidence="3" id="KW-0560">Oxidoreductase</keyword>
<dbReference type="AlphaFoldDB" id="A0A0D2FLL8"/>
<proteinExistence type="predicted"/>
<dbReference type="PANTHER" id="PTHR46720">
    <property type="entry name" value="HYDROXYLASE, PUTATIVE (AFU_ORTHOLOGUE AFUA_3G01460)-RELATED"/>
    <property type="match status" value="1"/>
</dbReference>
<organism evidence="5 6">
    <name type="scientific">Exophiala xenobiotica</name>
    <dbReference type="NCBI Taxonomy" id="348802"/>
    <lineage>
        <taxon>Eukaryota</taxon>
        <taxon>Fungi</taxon>
        <taxon>Dikarya</taxon>
        <taxon>Ascomycota</taxon>
        <taxon>Pezizomycotina</taxon>
        <taxon>Eurotiomycetes</taxon>
        <taxon>Chaetothyriomycetidae</taxon>
        <taxon>Chaetothyriales</taxon>
        <taxon>Herpotrichiellaceae</taxon>
        <taxon>Exophiala</taxon>
    </lineage>
</organism>
<dbReference type="GeneID" id="25323094"/>
<evidence type="ECO:0000256" key="1">
    <source>
        <dbReference type="ARBA" id="ARBA00022630"/>
    </source>
</evidence>
<dbReference type="STRING" id="348802.A0A0D2FLL8"/>
<dbReference type="Gene3D" id="3.50.50.60">
    <property type="entry name" value="FAD/NAD(P)-binding domain"/>
    <property type="match status" value="1"/>
</dbReference>
<dbReference type="FunFam" id="3.50.50.60:FF:000153">
    <property type="entry name" value="Salicylate hydroxylase, putative"/>
    <property type="match status" value="1"/>
</dbReference>
<reference evidence="5 6" key="1">
    <citation type="submission" date="2015-01" db="EMBL/GenBank/DDBJ databases">
        <title>The Genome Sequence of Exophiala xenobiotica CBS118157.</title>
        <authorList>
            <consortium name="The Broad Institute Genomics Platform"/>
            <person name="Cuomo C."/>
            <person name="de Hoog S."/>
            <person name="Gorbushina A."/>
            <person name="Stielow B."/>
            <person name="Teixiera M."/>
            <person name="Abouelleil A."/>
            <person name="Chapman S.B."/>
            <person name="Priest M."/>
            <person name="Young S.K."/>
            <person name="Wortman J."/>
            <person name="Nusbaum C."/>
            <person name="Birren B."/>
        </authorList>
    </citation>
    <scope>NUCLEOTIDE SEQUENCE [LARGE SCALE GENOMIC DNA]</scope>
    <source>
        <strain evidence="5 6">CBS 118157</strain>
    </source>
</reference>
<keyword evidence="2" id="KW-0274">FAD</keyword>
<evidence type="ECO:0000313" key="6">
    <source>
        <dbReference type="Proteomes" id="UP000054342"/>
    </source>
</evidence>
<protein>
    <recommendedName>
        <fullName evidence="4">FAD-binding domain-containing protein</fullName>
    </recommendedName>
</protein>
<sequence>MERTKNFDIAIIGGGIAGLTLTIALHHHGIPVTVYEQAPQFGEIGAGVAFGPNAVQAMRLCHQGIYEAYEKVCTRNLWPEKRNVWFDYLDGYTGPRLGQQKQDIAFTIQNSLGQSGVHRARYLDELVKLVPQDIARFDKKLANVQENINNGRLVMQFEDGSSAEADAIIGCDGIKSRVRQVILGKDHPSAQPSYTHKYAYRGLVPMEKAIEAIGEELAVNACMHMGPNGHILTFPVDYGRTLNIVAFRTTSDDWPDFQRLVKPARREDAMKDYHGYGSSVMKLLSLMNPNLDVWAILDLGEHPVPTFNRSRICISGDAAHATSPHHGAGAGFCIEDSAILTALLIDGRVQSRSDLEAVFETFSSQRMERAQWLIQSSRWIGDCYEWRAKGIWEDFGKIEKEINERNSVITDANVEEMCKKAREELVIRLRRRQESL</sequence>
<dbReference type="GO" id="GO:0044550">
    <property type="term" value="P:secondary metabolite biosynthetic process"/>
    <property type="evidence" value="ECO:0007669"/>
    <property type="project" value="UniProtKB-ARBA"/>
</dbReference>
<dbReference type="GO" id="GO:0071949">
    <property type="term" value="F:FAD binding"/>
    <property type="evidence" value="ECO:0007669"/>
    <property type="project" value="InterPro"/>
</dbReference>
<dbReference type="Proteomes" id="UP000054342">
    <property type="component" value="Unassembled WGS sequence"/>
</dbReference>
<dbReference type="Pfam" id="PF01494">
    <property type="entry name" value="FAD_binding_3"/>
    <property type="match status" value="1"/>
</dbReference>
<accession>A0A0D2FLL8</accession>
<dbReference type="OrthoDB" id="417877at2759"/>
<dbReference type="RefSeq" id="XP_013321603.1">
    <property type="nucleotide sequence ID" value="XM_013466149.1"/>
</dbReference>
<dbReference type="HOGENOM" id="CLU_009665_6_3_1"/>
<dbReference type="GO" id="GO:0016491">
    <property type="term" value="F:oxidoreductase activity"/>
    <property type="evidence" value="ECO:0007669"/>
    <property type="project" value="UniProtKB-KW"/>
</dbReference>
<dbReference type="InterPro" id="IPR051104">
    <property type="entry name" value="FAD_monoxygenase"/>
</dbReference>
<keyword evidence="6" id="KW-1185">Reference proteome</keyword>
<keyword evidence="1" id="KW-0285">Flavoprotein</keyword>
<dbReference type="PRINTS" id="PR00420">
    <property type="entry name" value="RNGMNOXGNASE"/>
</dbReference>
<dbReference type="InterPro" id="IPR036188">
    <property type="entry name" value="FAD/NAD-bd_sf"/>
</dbReference>
<evidence type="ECO:0000259" key="4">
    <source>
        <dbReference type="Pfam" id="PF01494"/>
    </source>
</evidence>
<evidence type="ECO:0000256" key="3">
    <source>
        <dbReference type="ARBA" id="ARBA00023002"/>
    </source>
</evidence>
<gene>
    <name evidence="5" type="ORF">PV05_01186</name>
</gene>
<dbReference type="SUPFAM" id="SSF54373">
    <property type="entry name" value="FAD-linked reductases, C-terminal domain"/>
    <property type="match status" value="1"/>
</dbReference>
<dbReference type="InterPro" id="IPR002938">
    <property type="entry name" value="FAD-bd"/>
</dbReference>
<dbReference type="SUPFAM" id="SSF51905">
    <property type="entry name" value="FAD/NAD(P)-binding domain"/>
    <property type="match status" value="1"/>
</dbReference>
<feature type="domain" description="FAD-binding" evidence="4">
    <location>
        <begin position="8"/>
        <end position="375"/>
    </location>
</feature>
<evidence type="ECO:0000256" key="2">
    <source>
        <dbReference type="ARBA" id="ARBA00022827"/>
    </source>
</evidence>
<dbReference type="PANTHER" id="PTHR46720:SF3">
    <property type="entry name" value="FAD-BINDING DOMAIN-CONTAINING PROTEIN-RELATED"/>
    <property type="match status" value="1"/>
</dbReference>